<evidence type="ECO:0000313" key="2">
    <source>
        <dbReference type="EMBL" id="PPD57827.1"/>
    </source>
</evidence>
<comment type="caution">
    <text evidence="2">The sequence shown here is derived from an EMBL/GenBank/DDBJ whole genome shotgun (WGS) entry which is preliminary data.</text>
</comment>
<accession>A0A2P5P6B3</accession>
<dbReference type="SUPFAM" id="SSF56281">
    <property type="entry name" value="Metallo-hydrolase/oxidoreductase"/>
    <property type="match status" value="1"/>
</dbReference>
<dbReference type="InterPro" id="IPR029039">
    <property type="entry name" value="Flavoprotein-like_sf"/>
</dbReference>
<dbReference type="PIRSF" id="PIRSF005243">
    <property type="entry name" value="ROO"/>
    <property type="match status" value="1"/>
</dbReference>
<name>A0A2P5P6B3_9CHLR</name>
<protein>
    <submittedName>
        <fullName evidence="2">MBL fold hydrolase</fullName>
    </submittedName>
</protein>
<keyword evidence="3" id="KW-1185">Reference proteome</keyword>
<dbReference type="CDD" id="cd07709">
    <property type="entry name" value="flavodiiron_proteins_MBL-fold"/>
    <property type="match status" value="1"/>
</dbReference>
<dbReference type="AlphaFoldDB" id="A0A2P5P6B3"/>
<dbReference type="Gene3D" id="3.40.50.360">
    <property type="match status" value="1"/>
</dbReference>
<dbReference type="InterPro" id="IPR045761">
    <property type="entry name" value="ODP_dom"/>
</dbReference>
<organism evidence="2 3">
    <name type="scientific">Dehalogenimonas etheniformans</name>
    <dbReference type="NCBI Taxonomy" id="1536648"/>
    <lineage>
        <taxon>Bacteria</taxon>
        <taxon>Bacillati</taxon>
        <taxon>Chloroflexota</taxon>
        <taxon>Dehalococcoidia</taxon>
        <taxon>Dehalococcoidales</taxon>
        <taxon>Dehalococcoidaceae</taxon>
        <taxon>Dehalogenimonas</taxon>
    </lineage>
</organism>
<dbReference type="PANTHER" id="PTHR43717:SF1">
    <property type="entry name" value="ANAEROBIC NITRIC OXIDE REDUCTASE FLAVORUBREDOXIN"/>
    <property type="match status" value="1"/>
</dbReference>
<dbReference type="GO" id="GO:0046872">
    <property type="term" value="F:metal ion binding"/>
    <property type="evidence" value="ECO:0007669"/>
    <property type="project" value="InterPro"/>
</dbReference>
<proteinExistence type="inferred from homology"/>
<dbReference type="PANTHER" id="PTHR43717">
    <property type="entry name" value="ANAEROBIC NITRIC OXIDE REDUCTASE FLAVORUBREDOXIN"/>
    <property type="match status" value="1"/>
</dbReference>
<dbReference type="Pfam" id="PF19583">
    <property type="entry name" value="ODP"/>
    <property type="match status" value="1"/>
</dbReference>
<dbReference type="InterPro" id="IPR016440">
    <property type="entry name" value="Rubredoxin-O_OxRdtase"/>
</dbReference>
<dbReference type="InterPro" id="IPR008254">
    <property type="entry name" value="Flavodoxin/NO_synth"/>
</dbReference>
<dbReference type="GO" id="GO:0016787">
    <property type="term" value="F:hydrolase activity"/>
    <property type="evidence" value="ECO:0007669"/>
    <property type="project" value="UniProtKB-KW"/>
</dbReference>
<dbReference type="Pfam" id="PF00258">
    <property type="entry name" value="Flavodoxin_1"/>
    <property type="match status" value="1"/>
</dbReference>
<sequence length="396" mass="44009">MTELTKGVYWVGAVDWALRQFHGHELSTNHGTSYNSYLIIDEKCVLIDAVPTGFQNTLIENISNVIDPGKIDIVVAAHAEPDHSGALPEIMQRCPGAEVIVSPRGIETFSRHFGQPWNFRPVKTGETYSIGHKVLTFIEAPMLHWPDNLFTYLNDDAILFSSDAFGQHYASTGRFEAEVDRGILDWETVKYYTNILNPLAPMIAKKIDEMVNLKLPLKMIAPAHGIIWRQSPMQIINQYRKWTEQKSNCSAVIVYDSMWQGTRLMAEAIGEGMTEVGLPFKMMNAASDDRNDILTEILLARAVVLGSPTFNQGILPTLSPVLTGMKGLKFKNKIGAAFGTWGWSGEGVGLLEENLRASQIEVTTPGVKAKWRPGPEDLEQCRILGKSVAGTCFLKE</sequence>
<keyword evidence="2" id="KW-0378">Hydrolase</keyword>
<dbReference type="Proteomes" id="UP000235653">
    <property type="component" value="Unassembled WGS sequence"/>
</dbReference>
<dbReference type="OrthoDB" id="9807946at2"/>
<dbReference type="SUPFAM" id="SSF52218">
    <property type="entry name" value="Flavoproteins"/>
    <property type="match status" value="1"/>
</dbReference>
<dbReference type="EMBL" id="JQAN02000011">
    <property type="protein sequence ID" value="PPD57827.1"/>
    <property type="molecule type" value="Genomic_DNA"/>
</dbReference>
<dbReference type="InterPro" id="IPR001279">
    <property type="entry name" value="Metallo-B-lactamas"/>
</dbReference>
<dbReference type="GO" id="GO:0010181">
    <property type="term" value="F:FMN binding"/>
    <property type="evidence" value="ECO:0007669"/>
    <property type="project" value="InterPro"/>
</dbReference>
<dbReference type="GO" id="GO:0009055">
    <property type="term" value="F:electron transfer activity"/>
    <property type="evidence" value="ECO:0007669"/>
    <property type="project" value="InterPro"/>
</dbReference>
<evidence type="ECO:0000256" key="1">
    <source>
        <dbReference type="ARBA" id="ARBA00007121"/>
    </source>
</evidence>
<dbReference type="GO" id="GO:0016491">
    <property type="term" value="F:oxidoreductase activity"/>
    <property type="evidence" value="ECO:0007669"/>
    <property type="project" value="InterPro"/>
</dbReference>
<gene>
    <name evidence="2" type="ORF">JP09_008315</name>
</gene>
<reference evidence="2 3" key="1">
    <citation type="journal article" date="2017" name="ISME J.">
        <title>Grape pomace compost harbors organohalide-respiring Dehalogenimonas species with novel reductive dehalogenase genes.</title>
        <authorList>
            <person name="Yang Y."/>
            <person name="Higgins S.A."/>
            <person name="Yan J."/>
            <person name="Simsir B."/>
            <person name="Chourey K."/>
            <person name="Iyer R."/>
            <person name="Hettich R.L."/>
            <person name="Baldwin B."/>
            <person name="Ogles D.M."/>
            <person name="Loffler F.E."/>
        </authorList>
    </citation>
    <scope>NUCLEOTIDE SEQUENCE [LARGE SCALE GENOMIC DNA]</scope>
    <source>
        <strain evidence="2 3">GP</strain>
    </source>
</reference>
<dbReference type="SMART" id="SM00849">
    <property type="entry name" value="Lactamase_B"/>
    <property type="match status" value="1"/>
</dbReference>
<dbReference type="PROSITE" id="PS50902">
    <property type="entry name" value="FLAVODOXIN_LIKE"/>
    <property type="match status" value="1"/>
</dbReference>
<dbReference type="Gene3D" id="3.60.15.10">
    <property type="entry name" value="Ribonuclease Z/Hydroxyacylglutathione hydrolase-like"/>
    <property type="match status" value="1"/>
</dbReference>
<comment type="similarity">
    <text evidence="1">In the N-terminal section; belongs to the zinc metallo-hydrolase group 3 family.</text>
</comment>
<dbReference type="InterPro" id="IPR036866">
    <property type="entry name" value="RibonucZ/Hydroxyglut_hydro"/>
</dbReference>
<evidence type="ECO:0000313" key="3">
    <source>
        <dbReference type="Proteomes" id="UP000235653"/>
    </source>
</evidence>